<protein>
    <recommendedName>
        <fullName evidence="4">Periplasmic heavy metal sensor</fullName>
    </recommendedName>
</protein>
<keyword evidence="1" id="KW-0472">Membrane</keyword>
<dbReference type="RefSeq" id="WP_013687567.1">
    <property type="nucleotide sequence ID" value="NC_015321.1"/>
</dbReference>
<proteinExistence type="predicted"/>
<dbReference type="AlphaFoldDB" id="F2IHM0"/>
<reference evidence="2 3" key="1">
    <citation type="journal article" date="2011" name="Stand. Genomic Sci.">
        <title>Complete genome sequence of the gliding freshwater bacterium Fluviicola taffensis type strain (RW262).</title>
        <authorList>
            <person name="Woyke T."/>
            <person name="Chertkov O."/>
            <person name="Lapidus A."/>
            <person name="Nolan M."/>
            <person name="Lucas S."/>
            <person name="Del Rio T.G."/>
            <person name="Tice H."/>
            <person name="Cheng J.F."/>
            <person name="Tapia R."/>
            <person name="Han C."/>
            <person name="Goodwin L."/>
            <person name="Pitluck S."/>
            <person name="Liolios K."/>
            <person name="Pagani I."/>
            <person name="Ivanova N."/>
            <person name="Huntemann M."/>
            <person name="Mavromatis K."/>
            <person name="Mikhailova N."/>
            <person name="Pati A."/>
            <person name="Chen A."/>
            <person name="Palaniappan K."/>
            <person name="Land M."/>
            <person name="Hauser L."/>
            <person name="Brambilla E.M."/>
            <person name="Rohde M."/>
            <person name="Mwirichia R."/>
            <person name="Sikorski J."/>
            <person name="Tindall B.J."/>
            <person name="Goker M."/>
            <person name="Bristow J."/>
            <person name="Eisen J.A."/>
            <person name="Markowitz V."/>
            <person name="Hugenholtz P."/>
            <person name="Klenk H.P."/>
            <person name="Kyrpides N.C."/>
        </authorList>
    </citation>
    <scope>NUCLEOTIDE SEQUENCE [LARGE SCALE GENOMIC DNA]</scope>
    <source>
        <strain evidence="3">DSM 16823 / RW262 / RW262</strain>
    </source>
</reference>
<keyword evidence="1" id="KW-1133">Transmembrane helix</keyword>
<evidence type="ECO:0000313" key="3">
    <source>
        <dbReference type="Proteomes" id="UP000007463"/>
    </source>
</evidence>
<dbReference type="eggNOG" id="COG3678">
    <property type="taxonomic scope" value="Bacteria"/>
</dbReference>
<dbReference type="EMBL" id="CP002542">
    <property type="protein sequence ID" value="AEA44798.1"/>
    <property type="molecule type" value="Genomic_DNA"/>
</dbReference>
<sequence length="148" mass="17708" precursor="true">MKKERFYQLIILTLILINGLLVFRMFGGKERHPHPFDGPRNQIIERLHFTPAQVKKYDLLIREHQKGIRGEEAILIQTKNELYSNLDGPYNDSIILQINQIQQNIEQIHLKHFKDIEQLCTSDQKVYFKELQKEIAQLFTRRMKPKRP</sequence>
<evidence type="ECO:0008006" key="4">
    <source>
        <dbReference type="Google" id="ProtNLM"/>
    </source>
</evidence>
<evidence type="ECO:0000256" key="1">
    <source>
        <dbReference type="SAM" id="Phobius"/>
    </source>
</evidence>
<dbReference type="Gene3D" id="1.20.120.1490">
    <property type="match status" value="1"/>
</dbReference>
<gene>
    <name evidence="2" type="ordered locus">Fluta_2818</name>
</gene>
<accession>F2IHM0</accession>
<reference evidence="3" key="2">
    <citation type="submission" date="2011-02" db="EMBL/GenBank/DDBJ databases">
        <title>The complete genome of Fluviicola taffensis DSM 16823.</title>
        <authorList>
            <consortium name="US DOE Joint Genome Institute (JGI-PGF)"/>
            <person name="Lucas S."/>
            <person name="Copeland A."/>
            <person name="Lapidus A."/>
            <person name="Bruce D."/>
            <person name="Goodwin L."/>
            <person name="Pitluck S."/>
            <person name="Kyrpides N."/>
            <person name="Mavromatis K."/>
            <person name="Ivanova N."/>
            <person name="Mikhailova N."/>
            <person name="Pagani I."/>
            <person name="Chertkov O."/>
            <person name="Detter J.C."/>
            <person name="Han C."/>
            <person name="Tapia R."/>
            <person name="Land M."/>
            <person name="Hauser L."/>
            <person name="Markowitz V."/>
            <person name="Cheng J.-F."/>
            <person name="Hugenholtz P."/>
            <person name="Woyke T."/>
            <person name="Wu D."/>
            <person name="Tindall B."/>
            <person name="Pomrenke H.G."/>
            <person name="Brambilla E."/>
            <person name="Klenk H.-P."/>
            <person name="Eisen J.A."/>
        </authorList>
    </citation>
    <scope>NUCLEOTIDE SEQUENCE [LARGE SCALE GENOMIC DNA]</scope>
    <source>
        <strain evidence="3">DSM 16823 / RW262 / RW262</strain>
    </source>
</reference>
<keyword evidence="3" id="KW-1185">Reference proteome</keyword>
<organism evidence="2 3">
    <name type="scientific">Fluviicola taffensis (strain DSM 16823 / NCIMB 13979 / RW262)</name>
    <dbReference type="NCBI Taxonomy" id="755732"/>
    <lineage>
        <taxon>Bacteria</taxon>
        <taxon>Pseudomonadati</taxon>
        <taxon>Bacteroidota</taxon>
        <taxon>Flavobacteriia</taxon>
        <taxon>Flavobacteriales</taxon>
        <taxon>Crocinitomicaceae</taxon>
        <taxon>Fluviicola</taxon>
    </lineage>
</organism>
<evidence type="ECO:0000313" key="2">
    <source>
        <dbReference type="EMBL" id="AEA44798.1"/>
    </source>
</evidence>
<dbReference type="HOGENOM" id="CLU_1756120_0_0_10"/>
<dbReference type="KEGG" id="fte:Fluta_2818"/>
<name>F2IHM0_FLUTR</name>
<feature type="transmembrane region" description="Helical" evidence="1">
    <location>
        <begin position="6"/>
        <end position="26"/>
    </location>
</feature>
<keyword evidence="1" id="KW-0812">Transmembrane</keyword>
<dbReference type="STRING" id="755732.Fluta_2818"/>
<dbReference type="OrthoDB" id="1358465at2"/>
<dbReference type="Proteomes" id="UP000007463">
    <property type="component" value="Chromosome"/>
</dbReference>